<dbReference type="PANTHER" id="PTHR43298:SF2">
    <property type="entry name" value="FMN_FAD EXPORTER YEEO-RELATED"/>
    <property type="match status" value="1"/>
</dbReference>
<feature type="transmembrane region" description="Helical" evidence="13">
    <location>
        <begin position="391"/>
        <end position="412"/>
    </location>
</feature>
<dbReference type="Proteomes" id="UP000003793">
    <property type="component" value="Unassembled WGS sequence"/>
</dbReference>
<sequence>MFMNQTYMKEKPILPLLLSMALPMVISMMVNSLYNIVDSYFVARISEEAMTALSLVYPIQNFITSVGVGFGIGINAAIAFFLGAQDQKKADTAATQGLFLSVIHGIVLTVVTIAVMPLFLQIFTKDVTVIQMGNAYSRIAFGFSIVISLEITWEKIFQAVGRMRVSMICMMSGCIFNIVLDPLLIFGIGPFPKMGIEGAALATGLGQVVTLVLYLAFYFTRPLPVKIHKSCHVDRAMAGRLYAVGIPATLNMALPSLLITALNGILSAYSQVYVVVLGIYYKLQTFLYLPANGIIQGMRPLIGYNYGAGETKRVHRLFADTLYLSLGIMLFGTVYCQIFPDSLIALFSSNPETIQAGGIALRIISLGFLVSSVSITSSGALEGLGKGTPSLIISLCRYTIIIIPAAFILSRIFGASGIWYAFGITEFATAVIAYMTYRRATIKK</sequence>
<comment type="similarity">
    <text evidence="3">Belongs to the multi antimicrobial extrusion (MATE) (TC 2.A.66.1) family.</text>
</comment>
<evidence type="ECO:0000256" key="5">
    <source>
        <dbReference type="ARBA" id="ARBA00022448"/>
    </source>
</evidence>
<evidence type="ECO:0000313" key="15">
    <source>
        <dbReference type="Proteomes" id="UP000003793"/>
    </source>
</evidence>
<dbReference type="AlphaFoldDB" id="C0B8Q5"/>
<feature type="transmembrane region" description="Helical" evidence="13">
    <location>
        <begin position="165"/>
        <end position="188"/>
    </location>
</feature>
<name>C0B8Q5_9FIRM</name>
<organism evidence="14 15">
    <name type="scientific">Coprococcus comes ATCC 27758</name>
    <dbReference type="NCBI Taxonomy" id="470146"/>
    <lineage>
        <taxon>Bacteria</taxon>
        <taxon>Bacillati</taxon>
        <taxon>Bacillota</taxon>
        <taxon>Clostridia</taxon>
        <taxon>Lachnospirales</taxon>
        <taxon>Lachnospiraceae</taxon>
        <taxon>Coprococcus</taxon>
    </lineage>
</organism>
<keyword evidence="6" id="KW-0050">Antiport</keyword>
<dbReference type="GO" id="GO:0042910">
    <property type="term" value="F:xenobiotic transmembrane transporter activity"/>
    <property type="evidence" value="ECO:0007669"/>
    <property type="project" value="InterPro"/>
</dbReference>
<dbReference type="InterPro" id="IPR002528">
    <property type="entry name" value="MATE_fam"/>
</dbReference>
<feature type="transmembrane region" description="Helical" evidence="13">
    <location>
        <begin position="12"/>
        <end position="34"/>
    </location>
</feature>
<evidence type="ECO:0000256" key="8">
    <source>
        <dbReference type="ARBA" id="ARBA00022692"/>
    </source>
</evidence>
<evidence type="ECO:0000256" key="12">
    <source>
        <dbReference type="ARBA" id="ARBA00031636"/>
    </source>
</evidence>
<gene>
    <name evidence="14" type="ORF">COPCOM_01529</name>
</gene>
<dbReference type="PIRSF" id="PIRSF006603">
    <property type="entry name" value="DinF"/>
    <property type="match status" value="1"/>
</dbReference>
<keyword evidence="10" id="KW-0406">Ion transport</keyword>
<feature type="transmembrane region" description="Helical" evidence="13">
    <location>
        <begin position="241"/>
        <end position="262"/>
    </location>
</feature>
<comment type="function">
    <text evidence="1">Multidrug efflux pump.</text>
</comment>
<proteinExistence type="inferred from homology"/>
<feature type="transmembrane region" description="Helical" evidence="13">
    <location>
        <begin position="268"/>
        <end position="289"/>
    </location>
</feature>
<reference evidence="14 15" key="1">
    <citation type="submission" date="2009-02" db="EMBL/GenBank/DDBJ databases">
        <authorList>
            <person name="Fulton L."/>
            <person name="Clifton S."/>
            <person name="Fulton B."/>
            <person name="Xu J."/>
            <person name="Minx P."/>
            <person name="Pepin K.H."/>
            <person name="Johnson M."/>
            <person name="Bhonagiri V."/>
            <person name="Nash W.E."/>
            <person name="Mardis E.R."/>
            <person name="Wilson R.K."/>
        </authorList>
    </citation>
    <scope>NUCLEOTIDE SEQUENCE [LARGE SCALE GENOMIC DNA]</scope>
    <source>
        <strain evidence="14 15">ATCC 27758</strain>
    </source>
</reference>
<comment type="caution">
    <text evidence="14">The sequence shown here is derived from an EMBL/GenBank/DDBJ whole genome shotgun (WGS) entry which is preliminary data.</text>
</comment>
<keyword evidence="8 13" id="KW-0812">Transmembrane</keyword>
<protein>
    <recommendedName>
        <fullName evidence="4">Probable multidrug resistance protein NorM</fullName>
    </recommendedName>
    <alternativeName>
        <fullName evidence="12">Multidrug-efflux transporter</fullName>
    </alternativeName>
</protein>
<evidence type="ECO:0000256" key="1">
    <source>
        <dbReference type="ARBA" id="ARBA00003408"/>
    </source>
</evidence>
<evidence type="ECO:0000256" key="13">
    <source>
        <dbReference type="SAM" id="Phobius"/>
    </source>
</evidence>
<evidence type="ECO:0000256" key="7">
    <source>
        <dbReference type="ARBA" id="ARBA00022475"/>
    </source>
</evidence>
<feature type="transmembrane region" description="Helical" evidence="13">
    <location>
        <begin position="200"/>
        <end position="220"/>
    </location>
</feature>
<dbReference type="EMBL" id="ABVR01000039">
    <property type="protein sequence ID" value="EEG90292.1"/>
    <property type="molecule type" value="Genomic_DNA"/>
</dbReference>
<dbReference type="NCBIfam" id="TIGR00797">
    <property type="entry name" value="matE"/>
    <property type="match status" value="1"/>
</dbReference>
<dbReference type="PANTHER" id="PTHR43298">
    <property type="entry name" value="MULTIDRUG RESISTANCE PROTEIN NORM-RELATED"/>
    <property type="match status" value="1"/>
</dbReference>
<dbReference type="GO" id="GO:0015297">
    <property type="term" value="F:antiporter activity"/>
    <property type="evidence" value="ECO:0007669"/>
    <property type="project" value="UniProtKB-KW"/>
</dbReference>
<evidence type="ECO:0000256" key="3">
    <source>
        <dbReference type="ARBA" id="ARBA00010199"/>
    </source>
</evidence>
<evidence type="ECO:0000256" key="10">
    <source>
        <dbReference type="ARBA" id="ARBA00023065"/>
    </source>
</evidence>
<feature type="transmembrane region" description="Helical" evidence="13">
    <location>
        <begin position="418"/>
        <end position="437"/>
    </location>
</feature>
<evidence type="ECO:0000256" key="2">
    <source>
        <dbReference type="ARBA" id="ARBA00004651"/>
    </source>
</evidence>
<reference evidence="14 15" key="2">
    <citation type="submission" date="2009-03" db="EMBL/GenBank/DDBJ databases">
        <title>Draft genome sequence of Coprococcus comes (ATCC 27758).</title>
        <authorList>
            <person name="Sudarsanam P."/>
            <person name="Ley R."/>
            <person name="Guruge J."/>
            <person name="Turnbaugh P.J."/>
            <person name="Mahowald M."/>
            <person name="Liep D."/>
            <person name="Gordon J."/>
        </authorList>
    </citation>
    <scope>NUCLEOTIDE SEQUENCE [LARGE SCALE GENOMIC DNA]</scope>
    <source>
        <strain evidence="14 15">ATCC 27758</strain>
    </source>
</reference>
<dbReference type="HOGENOM" id="CLU_012893_0_1_9"/>
<dbReference type="Pfam" id="PF01554">
    <property type="entry name" value="MatE"/>
    <property type="match status" value="2"/>
</dbReference>
<dbReference type="InterPro" id="IPR050222">
    <property type="entry name" value="MATE_MdtK"/>
</dbReference>
<keyword evidence="9 13" id="KW-1133">Transmembrane helix</keyword>
<dbReference type="InterPro" id="IPR048279">
    <property type="entry name" value="MdtK-like"/>
</dbReference>
<feature type="transmembrane region" description="Helical" evidence="13">
    <location>
        <begin position="359"/>
        <end position="379"/>
    </location>
</feature>
<evidence type="ECO:0000256" key="6">
    <source>
        <dbReference type="ARBA" id="ARBA00022449"/>
    </source>
</evidence>
<evidence type="ECO:0000256" key="11">
    <source>
        <dbReference type="ARBA" id="ARBA00023136"/>
    </source>
</evidence>
<keyword evidence="11 13" id="KW-0472">Membrane</keyword>
<feature type="transmembrane region" description="Helical" evidence="13">
    <location>
        <begin position="62"/>
        <end position="85"/>
    </location>
</feature>
<dbReference type="GO" id="GO:0006811">
    <property type="term" value="P:monoatomic ion transport"/>
    <property type="evidence" value="ECO:0007669"/>
    <property type="project" value="UniProtKB-KW"/>
</dbReference>
<comment type="subcellular location">
    <subcellularLocation>
        <location evidence="2">Cell membrane</location>
        <topology evidence="2">Multi-pass membrane protein</topology>
    </subcellularLocation>
</comment>
<accession>C0B8Q5</accession>
<feature type="transmembrane region" description="Helical" evidence="13">
    <location>
        <begin position="322"/>
        <end position="347"/>
    </location>
</feature>
<evidence type="ECO:0000256" key="4">
    <source>
        <dbReference type="ARBA" id="ARBA00020268"/>
    </source>
</evidence>
<evidence type="ECO:0000313" key="14">
    <source>
        <dbReference type="EMBL" id="EEG90292.1"/>
    </source>
</evidence>
<feature type="transmembrane region" description="Helical" evidence="13">
    <location>
        <begin position="97"/>
        <end position="123"/>
    </location>
</feature>
<dbReference type="GO" id="GO:0005886">
    <property type="term" value="C:plasma membrane"/>
    <property type="evidence" value="ECO:0007669"/>
    <property type="project" value="UniProtKB-SubCell"/>
</dbReference>
<keyword evidence="7" id="KW-1003">Cell membrane</keyword>
<evidence type="ECO:0000256" key="9">
    <source>
        <dbReference type="ARBA" id="ARBA00022989"/>
    </source>
</evidence>
<keyword evidence="5" id="KW-0813">Transport</keyword>
<feature type="transmembrane region" description="Helical" evidence="13">
    <location>
        <begin position="135"/>
        <end position="153"/>
    </location>
</feature>